<feature type="compositionally biased region" description="Low complexity" evidence="1">
    <location>
        <begin position="202"/>
        <end position="212"/>
    </location>
</feature>
<feature type="region of interest" description="Disordered" evidence="1">
    <location>
        <begin position="41"/>
        <end position="101"/>
    </location>
</feature>
<organism evidence="2 3">
    <name type="scientific">Viridothelium virens</name>
    <name type="common">Speckled blister lichen</name>
    <name type="synonym">Trypethelium virens</name>
    <dbReference type="NCBI Taxonomy" id="1048519"/>
    <lineage>
        <taxon>Eukaryota</taxon>
        <taxon>Fungi</taxon>
        <taxon>Dikarya</taxon>
        <taxon>Ascomycota</taxon>
        <taxon>Pezizomycotina</taxon>
        <taxon>Dothideomycetes</taxon>
        <taxon>Dothideomycetes incertae sedis</taxon>
        <taxon>Trypetheliales</taxon>
        <taxon>Trypetheliaceae</taxon>
        <taxon>Viridothelium</taxon>
    </lineage>
</organism>
<feature type="region of interest" description="Disordered" evidence="1">
    <location>
        <begin position="195"/>
        <end position="233"/>
    </location>
</feature>
<evidence type="ECO:0000313" key="3">
    <source>
        <dbReference type="Proteomes" id="UP000800092"/>
    </source>
</evidence>
<gene>
    <name evidence="2" type="ORF">EV356DRAFT_523238</name>
</gene>
<evidence type="ECO:0000313" key="2">
    <source>
        <dbReference type="EMBL" id="KAF2235259.1"/>
    </source>
</evidence>
<name>A0A6A6HBM9_VIRVR</name>
<evidence type="ECO:0000256" key="1">
    <source>
        <dbReference type="SAM" id="MobiDB-lite"/>
    </source>
</evidence>
<dbReference type="PANTHER" id="PTHR42354">
    <property type="entry name" value="C2H2-TYPE DOMAIN-CONTAINING PROTEIN"/>
    <property type="match status" value="1"/>
</dbReference>
<proteinExistence type="predicted"/>
<reference evidence="2" key="1">
    <citation type="journal article" date="2020" name="Stud. Mycol.">
        <title>101 Dothideomycetes genomes: a test case for predicting lifestyles and emergence of pathogens.</title>
        <authorList>
            <person name="Haridas S."/>
            <person name="Albert R."/>
            <person name="Binder M."/>
            <person name="Bloem J."/>
            <person name="Labutti K."/>
            <person name="Salamov A."/>
            <person name="Andreopoulos B."/>
            <person name="Baker S."/>
            <person name="Barry K."/>
            <person name="Bills G."/>
            <person name="Bluhm B."/>
            <person name="Cannon C."/>
            <person name="Castanera R."/>
            <person name="Culley D."/>
            <person name="Daum C."/>
            <person name="Ezra D."/>
            <person name="Gonzalez J."/>
            <person name="Henrissat B."/>
            <person name="Kuo A."/>
            <person name="Liang C."/>
            <person name="Lipzen A."/>
            <person name="Lutzoni F."/>
            <person name="Magnuson J."/>
            <person name="Mondo S."/>
            <person name="Nolan M."/>
            <person name="Ohm R."/>
            <person name="Pangilinan J."/>
            <person name="Park H.-J."/>
            <person name="Ramirez L."/>
            <person name="Alfaro M."/>
            <person name="Sun H."/>
            <person name="Tritt A."/>
            <person name="Yoshinaga Y."/>
            <person name="Zwiers L.-H."/>
            <person name="Turgeon B."/>
            <person name="Goodwin S."/>
            <person name="Spatafora J."/>
            <person name="Crous P."/>
            <person name="Grigoriev I."/>
        </authorList>
    </citation>
    <scope>NUCLEOTIDE SEQUENCE</scope>
    <source>
        <strain evidence="2">Tuck. ex Michener</strain>
    </source>
</reference>
<dbReference type="Proteomes" id="UP000800092">
    <property type="component" value="Unassembled WGS sequence"/>
</dbReference>
<feature type="compositionally biased region" description="Basic and acidic residues" evidence="1">
    <location>
        <begin position="41"/>
        <end position="76"/>
    </location>
</feature>
<accession>A0A6A6HBM9</accession>
<dbReference type="OrthoDB" id="5309037at2759"/>
<feature type="compositionally biased region" description="Basic residues" evidence="1">
    <location>
        <begin position="88"/>
        <end position="98"/>
    </location>
</feature>
<keyword evidence="3" id="KW-1185">Reference proteome</keyword>
<dbReference type="PANTHER" id="PTHR42354:SF1">
    <property type="entry name" value="C2H2-TYPE DOMAIN-CONTAINING PROTEIN"/>
    <property type="match status" value="1"/>
</dbReference>
<sequence length="402" mass="45030">MNYANMIEEKNLKKTFIIATLVSTLIGTFASSHNLYERLREKHQQEKRDEGQNQEIKKLKDEIDQMKKGKKGKDDDSSGSSSEDDRPRRRRSKSRRRSRDNLLEYLDRSPALIRREYDQGYDRWGQRFASGDVVTENQLQAQIISLQQTVIQVLQDALENGRRLRRTDIDRLVQASQSAQHNSVDALRSQYHRYQHSGGGLRLENGGSSSSSQHHRRQRSLPPPKLRQITDTATRGGTVATAVASRALTASHPAASPAAAVHDVSIFCPYSLDLQQQPRKNLNIAFAPGGGSRCPVCEVRIPVDGEEEWTIGKRKRSLVAAGAGADGRGGREGEVVVEHCEFHVTARFVVKCHTESGEYACVLCSENRGVDLLCADPEALVAHVGRKHKIGEYEREIDLEQD</sequence>
<protein>
    <submittedName>
        <fullName evidence="2">Uncharacterized protein</fullName>
    </submittedName>
</protein>
<dbReference type="AlphaFoldDB" id="A0A6A6HBM9"/>
<dbReference type="EMBL" id="ML991792">
    <property type="protein sequence ID" value="KAF2235259.1"/>
    <property type="molecule type" value="Genomic_DNA"/>
</dbReference>